<keyword evidence="3" id="KW-1185">Reference proteome</keyword>
<sequence length="200" mass="22075">MFYPAHLRVTAQGTTLLFNTPQEAWIWIEAQSCRDPPWGPGFSEAEPEGSPSAKEAQRRPLEDIAVLRAGTPSSPTMSHVDPDKLEKIEGFTLSSKTVAADHSGSDPKLPVVTPRSADNLIQGLHLRALQLLLLCILYVSKQQLVIIPYFNMVLCRISIHWLYLQRLLVTILWGRLDPQGALPGSFVDTAGRTGPLPQTT</sequence>
<comment type="caution">
    <text evidence="2">The sequence shown here is derived from an EMBL/GenBank/DDBJ whole genome shotgun (WGS) entry which is preliminary data.</text>
</comment>
<dbReference type="EMBL" id="JANPWB010000011">
    <property type="protein sequence ID" value="KAJ1130668.1"/>
    <property type="molecule type" value="Genomic_DNA"/>
</dbReference>
<dbReference type="Proteomes" id="UP001066276">
    <property type="component" value="Chromosome 7"/>
</dbReference>
<evidence type="ECO:0000313" key="3">
    <source>
        <dbReference type="Proteomes" id="UP001066276"/>
    </source>
</evidence>
<name>A0AAV7PW40_PLEWA</name>
<evidence type="ECO:0000256" key="1">
    <source>
        <dbReference type="SAM" id="MobiDB-lite"/>
    </source>
</evidence>
<feature type="region of interest" description="Disordered" evidence="1">
    <location>
        <begin position="37"/>
        <end position="58"/>
    </location>
</feature>
<reference evidence="2" key="1">
    <citation type="journal article" date="2022" name="bioRxiv">
        <title>Sequencing and chromosome-scale assembly of the giantPleurodeles waltlgenome.</title>
        <authorList>
            <person name="Brown T."/>
            <person name="Elewa A."/>
            <person name="Iarovenko S."/>
            <person name="Subramanian E."/>
            <person name="Araus A.J."/>
            <person name="Petzold A."/>
            <person name="Susuki M."/>
            <person name="Suzuki K.-i.T."/>
            <person name="Hayashi T."/>
            <person name="Toyoda A."/>
            <person name="Oliveira C."/>
            <person name="Osipova E."/>
            <person name="Leigh N.D."/>
            <person name="Simon A."/>
            <person name="Yun M.H."/>
        </authorList>
    </citation>
    <scope>NUCLEOTIDE SEQUENCE</scope>
    <source>
        <strain evidence="2">20211129_DDA</strain>
        <tissue evidence="2">Liver</tissue>
    </source>
</reference>
<protein>
    <submittedName>
        <fullName evidence="2">Uncharacterized protein</fullName>
    </submittedName>
</protein>
<accession>A0AAV7PW40</accession>
<organism evidence="2 3">
    <name type="scientific">Pleurodeles waltl</name>
    <name type="common">Iberian ribbed newt</name>
    <dbReference type="NCBI Taxonomy" id="8319"/>
    <lineage>
        <taxon>Eukaryota</taxon>
        <taxon>Metazoa</taxon>
        <taxon>Chordata</taxon>
        <taxon>Craniata</taxon>
        <taxon>Vertebrata</taxon>
        <taxon>Euteleostomi</taxon>
        <taxon>Amphibia</taxon>
        <taxon>Batrachia</taxon>
        <taxon>Caudata</taxon>
        <taxon>Salamandroidea</taxon>
        <taxon>Salamandridae</taxon>
        <taxon>Pleurodelinae</taxon>
        <taxon>Pleurodeles</taxon>
    </lineage>
</organism>
<dbReference type="AlphaFoldDB" id="A0AAV7PW40"/>
<evidence type="ECO:0000313" key="2">
    <source>
        <dbReference type="EMBL" id="KAJ1130668.1"/>
    </source>
</evidence>
<proteinExistence type="predicted"/>
<gene>
    <name evidence="2" type="ORF">NDU88_009018</name>
</gene>